<dbReference type="Pfam" id="PF02826">
    <property type="entry name" value="2-Hacid_dh_C"/>
    <property type="match status" value="1"/>
</dbReference>
<evidence type="ECO:0000313" key="3">
    <source>
        <dbReference type="Proteomes" id="UP000093000"/>
    </source>
</evidence>
<name>A0A1C7NF42_9FUNG</name>
<dbReference type="InterPro" id="IPR036291">
    <property type="entry name" value="NAD(P)-bd_dom_sf"/>
</dbReference>
<dbReference type="Gene3D" id="3.40.50.720">
    <property type="entry name" value="NAD(P)-binding Rossmann-like Domain"/>
    <property type="match status" value="2"/>
</dbReference>
<comment type="caution">
    <text evidence="2">The sequence shown here is derived from an EMBL/GenBank/DDBJ whole genome shotgun (WGS) entry which is preliminary data.</text>
</comment>
<dbReference type="STRING" id="101091.A0A1C7NF42"/>
<accession>A0A1C7NF42</accession>
<dbReference type="InterPro" id="IPR006140">
    <property type="entry name" value="D-isomer_DH_NAD-bd"/>
</dbReference>
<gene>
    <name evidence="2" type="ORF">A0J61_04581</name>
</gene>
<reference evidence="2 3" key="1">
    <citation type="submission" date="2016-03" db="EMBL/GenBank/DDBJ databases">
        <title>Choanephora cucurbitarum.</title>
        <authorList>
            <person name="Min B."/>
            <person name="Park H."/>
            <person name="Park J.-H."/>
            <person name="Shin H.-D."/>
            <person name="Choi I.-G."/>
        </authorList>
    </citation>
    <scope>NUCLEOTIDE SEQUENCE [LARGE SCALE GENOMIC DNA]</scope>
    <source>
        <strain evidence="2 3">KUS-F28377</strain>
    </source>
</reference>
<evidence type="ECO:0000259" key="1">
    <source>
        <dbReference type="Pfam" id="PF02826"/>
    </source>
</evidence>
<dbReference type="Proteomes" id="UP000093000">
    <property type="component" value="Unassembled WGS sequence"/>
</dbReference>
<dbReference type="GO" id="GO:0051287">
    <property type="term" value="F:NAD binding"/>
    <property type="evidence" value="ECO:0007669"/>
    <property type="project" value="InterPro"/>
</dbReference>
<sequence>MQWEKDTATPREVLLEKVKVRAIKEDLIGSVGLDVTTPEPLPPTHELYSFPSRLILSHVGNATMETRENMATMTLKIS</sequence>
<dbReference type="AlphaFoldDB" id="A0A1C7NF42"/>
<proteinExistence type="predicted"/>
<dbReference type="InParanoid" id="A0A1C7NF42"/>
<feature type="domain" description="D-isomer specific 2-hydroxyacid dehydrogenase NAD-binding" evidence="1">
    <location>
        <begin position="20"/>
        <end position="60"/>
    </location>
</feature>
<keyword evidence="3" id="KW-1185">Reference proteome</keyword>
<organism evidence="2 3">
    <name type="scientific">Choanephora cucurbitarum</name>
    <dbReference type="NCBI Taxonomy" id="101091"/>
    <lineage>
        <taxon>Eukaryota</taxon>
        <taxon>Fungi</taxon>
        <taxon>Fungi incertae sedis</taxon>
        <taxon>Mucoromycota</taxon>
        <taxon>Mucoromycotina</taxon>
        <taxon>Mucoromycetes</taxon>
        <taxon>Mucorales</taxon>
        <taxon>Mucorineae</taxon>
        <taxon>Choanephoraceae</taxon>
        <taxon>Choanephoroideae</taxon>
        <taxon>Choanephora</taxon>
    </lineage>
</organism>
<dbReference type="SUPFAM" id="SSF51735">
    <property type="entry name" value="NAD(P)-binding Rossmann-fold domains"/>
    <property type="match status" value="1"/>
</dbReference>
<dbReference type="EMBL" id="LUGH01000227">
    <property type="protein sequence ID" value="OBZ87369.1"/>
    <property type="molecule type" value="Genomic_DNA"/>
</dbReference>
<evidence type="ECO:0000313" key="2">
    <source>
        <dbReference type="EMBL" id="OBZ87369.1"/>
    </source>
</evidence>
<protein>
    <recommendedName>
        <fullName evidence="1">D-isomer specific 2-hydroxyacid dehydrogenase NAD-binding domain-containing protein</fullName>
    </recommendedName>
</protein>